<proteinExistence type="predicted"/>
<organism evidence="2 3">
    <name type="scientific">Meripilus lineatus</name>
    <dbReference type="NCBI Taxonomy" id="2056292"/>
    <lineage>
        <taxon>Eukaryota</taxon>
        <taxon>Fungi</taxon>
        <taxon>Dikarya</taxon>
        <taxon>Basidiomycota</taxon>
        <taxon>Agaricomycotina</taxon>
        <taxon>Agaricomycetes</taxon>
        <taxon>Polyporales</taxon>
        <taxon>Meripilaceae</taxon>
        <taxon>Meripilus</taxon>
    </lineage>
</organism>
<gene>
    <name evidence="2" type="ORF">NLI96_g4549</name>
</gene>
<evidence type="ECO:0000313" key="3">
    <source>
        <dbReference type="Proteomes" id="UP001212997"/>
    </source>
</evidence>
<protein>
    <submittedName>
        <fullName evidence="2">Uncharacterized protein</fullName>
    </submittedName>
</protein>
<feature type="region of interest" description="Disordered" evidence="1">
    <location>
        <begin position="43"/>
        <end position="97"/>
    </location>
</feature>
<dbReference type="EMBL" id="JANAWD010000135">
    <property type="protein sequence ID" value="KAJ3486000.1"/>
    <property type="molecule type" value="Genomic_DNA"/>
</dbReference>
<evidence type="ECO:0000313" key="2">
    <source>
        <dbReference type="EMBL" id="KAJ3486000.1"/>
    </source>
</evidence>
<feature type="compositionally biased region" description="Pro residues" evidence="1">
    <location>
        <begin position="1"/>
        <end position="12"/>
    </location>
</feature>
<feature type="region of interest" description="Disordered" evidence="1">
    <location>
        <begin position="1"/>
        <end position="30"/>
    </location>
</feature>
<dbReference type="AlphaFoldDB" id="A0AAD5V4N7"/>
<sequence length="121" mass="13713">MTPSTPASPPPIDTISPTPSSEKEKYDPEEYLSRATEIQVSMLIAMPDPNHHQHHHQTWDRQESDMYKSLKGKERSLDRDRDDDSDSDANINAEEGVPDVVFGIARIPFRNPTPEITYPPT</sequence>
<name>A0AAD5V4N7_9APHY</name>
<dbReference type="Proteomes" id="UP001212997">
    <property type="component" value="Unassembled WGS sequence"/>
</dbReference>
<comment type="caution">
    <text evidence="2">The sequence shown here is derived from an EMBL/GenBank/DDBJ whole genome shotgun (WGS) entry which is preliminary data.</text>
</comment>
<feature type="compositionally biased region" description="Basic and acidic residues" evidence="1">
    <location>
        <begin position="21"/>
        <end position="30"/>
    </location>
</feature>
<accession>A0AAD5V4N7</accession>
<keyword evidence="3" id="KW-1185">Reference proteome</keyword>
<reference evidence="2" key="1">
    <citation type="submission" date="2022-07" db="EMBL/GenBank/DDBJ databases">
        <title>Genome Sequence of Physisporinus lineatus.</title>
        <authorList>
            <person name="Buettner E."/>
        </authorList>
    </citation>
    <scope>NUCLEOTIDE SEQUENCE</scope>
    <source>
        <strain evidence="2">VT162</strain>
    </source>
</reference>
<evidence type="ECO:0000256" key="1">
    <source>
        <dbReference type="SAM" id="MobiDB-lite"/>
    </source>
</evidence>
<feature type="compositionally biased region" description="Basic and acidic residues" evidence="1">
    <location>
        <begin position="57"/>
        <end position="82"/>
    </location>
</feature>